<evidence type="ECO:0000313" key="5">
    <source>
        <dbReference type="EMBL" id="SVA38780.1"/>
    </source>
</evidence>
<comment type="cofactor">
    <cofactor evidence="1">
        <name>pyridoxal 5'-phosphate</name>
        <dbReference type="ChEBI" id="CHEBI:597326"/>
    </cofactor>
</comment>
<dbReference type="PANTHER" id="PTHR48097:SF9">
    <property type="entry name" value="L-THREONINE ALDOLASE"/>
    <property type="match status" value="1"/>
</dbReference>
<dbReference type="Gene3D" id="3.40.640.10">
    <property type="entry name" value="Type I PLP-dependent aspartate aminotransferase-like (Major domain)"/>
    <property type="match status" value="1"/>
</dbReference>
<accession>A0A381VEL3</accession>
<sequence length="155" mass="17029">MNKVDLRSDTITLPTKEMFDAIAGAELGDDVFQEDPTVNQLEDLAATKFNKEAALFVPSGTMANLVAVLSHCQRGDEVILGDQAHTFLYEAGGISAFGGVHSRQIPNQEDGTLLLEDIKKSIRKEDVHFPPTRLICLENTHNRCLGMPLSVDYTN</sequence>
<dbReference type="NCBIfam" id="NF041359">
    <property type="entry name" value="GntG_guanitoxin"/>
    <property type="match status" value="1"/>
</dbReference>
<name>A0A381VEL3_9ZZZZ</name>
<gene>
    <name evidence="5" type="ORF">METZ01_LOCUS91634</name>
</gene>
<proteinExistence type="inferred from homology"/>
<dbReference type="GO" id="GO:0005829">
    <property type="term" value="C:cytosol"/>
    <property type="evidence" value="ECO:0007669"/>
    <property type="project" value="TreeGrafter"/>
</dbReference>
<evidence type="ECO:0000256" key="2">
    <source>
        <dbReference type="ARBA" id="ARBA00006966"/>
    </source>
</evidence>
<evidence type="ECO:0000256" key="3">
    <source>
        <dbReference type="ARBA" id="ARBA00022898"/>
    </source>
</evidence>
<dbReference type="InterPro" id="IPR015424">
    <property type="entry name" value="PyrdxlP-dep_Trfase"/>
</dbReference>
<dbReference type="InterPro" id="IPR023603">
    <property type="entry name" value="Low_specificity_L-TA-like"/>
</dbReference>
<evidence type="ECO:0000256" key="1">
    <source>
        <dbReference type="ARBA" id="ARBA00001933"/>
    </source>
</evidence>
<comment type="similarity">
    <text evidence="2">Belongs to the threonine aldolase family.</text>
</comment>
<dbReference type="InterPro" id="IPR001597">
    <property type="entry name" value="ArAA_b-elim_lyase/Thr_aldolase"/>
</dbReference>
<reference evidence="5" key="1">
    <citation type="submission" date="2018-05" db="EMBL/GenBank/DDBJ databases">
        <authorList>
            <person name="Lanie J.A."/>
            <person name="Ng W.-L."/>
            <person name="Kazmierczak K.M."/>
            <person name="Andrzejewski T.M."/>
            <person name="Davidsen T.M."/>
            <person name="Wayne K.J."/>
            <person name="Tettelin H."/>
            <person name="Glass J.I."/>
            <person name="Rusch D."/>
            <person name="Podicherti R."/>
            <person name="Tsui H.-C.T."/>
            <person name="Winkler M.E."/>
        </authorList>
    </citation>
    <scope>NUCLEOTIDE SEQUENCE</scope>
</reference>
<dbReference type="EMBL" id="UINC01008626">
    <property type="protein sequence ID" value="SVA38780.1"/>
    <property type="molecule type" value="Genomic_DNA"/>
</dbReference>
<dbReference type="AlphaFoldDB" id="A0A381VEL3"/>
<organism evidence="5">
    <name type="scientific">marine metagenome</name>
    <dbReference type="NCBI Taxonomy" id="408172"/>
    <lineage>
        <taxon>unclassified sequences</taxon>
        <taxon>metagenomes</taxon>
        <taxon>ecological metagenomes</taxon>
    </lineage>
</organism>
<dbReference type="InterPro" id="IPR015421">
    <property type="entry name" value="PyrdxlP-dep_Trfase_major"/>
</dbReference>
<keyword evidence="3" id="KW-0663">Pyridoxal phosphate</keyword>
<dbReference type="GO" id="GO:0006567">
    <property type="term" value="P:L-threonine catabolic process"/>
    <property type="evidence" value="ECO:0007669"/>
    <property type="project" value="TreeGrafter"/>
</dbReference>
<evidence type="ECO:0000259" key="4">
    <source>
        <dbReference type="Pfam" id="PF01212"/>
    </source>
</evidence>
<dbReference type="SUPFAM" id="SSF53383">
    <property type="entry name" value="PLP-dependent transferases"/>
    <property type="match status" value="1"/>
</dbReference>
<feature type="domain" description="Aromatic amino acid beta-eliminating lyase/threonine aldolase" evidence="4">
    <location>
        <begin position="5"/>
        <end position="153"/>
    </location>
</feature>
<feature type="non-terminal residue" evidence="5">
    <location>
        <position position="155"/>
    </location>
</feature>
<dbReference type="Pfam" id="PF01212">
    <property type="entry name" value="Beta_elim_lyase"/>
    <property type="match status" value="1"/>
</dbReference>
<dbReference type="GO" id="GO:0006545">
    <property type="term" value="P:glycine biosynthetic process"/>
    <property type="evidence" value="ECO:0007669"/>
    <property type="project" value="TreeGrafter"/>
</dbReference>
<dbReference type="GO" id="GO:0008732">
    <property type="term" value="F:L-allo-threonine aldolase activity"/>
    <property type="evidence" value="ECO:0007669"/>
    <property type="project" value="TreeGrafter"/>
</dbReference>
<dbReference type="PANTHER" id="PTHR48097">
    <property type="entry name" value="L-THREONINE ALDOLASE-RELATED"/>
    <property type="match status" value="1"/>
</dbReference>
<protein>
    <recommendedName>
        <fullName evidence="4">Aromatic amino acid beta-eliminating lyase/threonine aldolase domain-containing protein</fullName>
    </recommendedName>
</protein>